<dbReference type="InterPro" id="IPR036942">
    <property type="entry name" value="Beta-barrel_TonB_sf"/>
</dbReference>
<proteinExistence type="inferred from homology"/>
<name>A0A173XP09_BACUN</name>
<dbReference type="NCBIfam" id="TIGR04057">
    <property type="entry name" value="SusC_RagA_signa"/>
    <property type="match status" value="1"/>
</dbReference>
<gene>
    <name evidence="13" type="ORF">ERS417307_00275</name>
</gene>
<feature type="domain" description="TonB-dependent receptor-like beta-barrel" evidence="11">
    <location>
        <begin position="438"/>
        <end position="1051"/>
    </location>
</feature>
<evidence type="ECO:0000256" key="4">
    <source>
        <dbReference type="ARBA" id="ARBA00022692"/>
    </source>
</evidence>
<comment type="similarity">
    <text evidence="8 9">Belongs to the TonB-dependent receptor family.</text>
</comment>
<dbReference type="Pfam" id="PF07715">
    <property type="entry name" value="Plug"/>
    <property type="match status" value="1"/>
</dbReference>
<sequence>MPPGNTKLLTKKNTSMNLNFRRTALLVGICSAVSLTYTPQLFAASVNAIDAVQQAKKITGTVTDAMGPVIGANVLEKGTTNGVITDIDGNFTLNVQPGATIVVSFIGYQPQEIVVGNQTSFKIQLKEDTEMLDEVVVVGYGVQKKKLVTGATVEVKGEDIAKLNTTQALGALQSQSPGVNIQAVSGQPGDGFKINIRGAGTNGNTAPVYVIDGVAGGDINALNPADIERIDVLKDAASCAIYGSSGANGVILITTKQGKVGKVSVSYDGNIGWANIYKMPDMLNAKEYMAVMDQVAYNNGGQPYDWSKFVDADLLTAYQNGTNPGTDWVKEFRNKNAVVTNHALNVTGGSEFSKFSTGIGYQYQDGAFGGPVKTDYRRFTFRINSEHVIYRKGDVDVIKFGENIYYQHKQNQGVQLGNQYSNDLSNALRAIPLIPVYNENGDFFMYDDLKNFGTSANGILDYTAYASNPMAHMVYNQAGNNKNKNFNLNTAAYLEVQPLKNLIYKGQVSYKQWSSSWRSYLPVYQINNQGDSRDKDQTINNVSLGWNWSLTNTLSYRFDITDLHHFDVLAGTEYSKSRPTYGESVEATGYNSAFGDFTHAYLHNTERKATATVNGYPSDYGSKMSYFGRLNYDFKETYMFSAIIRADGSSKFAKGNQWGYFPSFSAGWVISNEAFMKNTASWLGFLKVRAGWGQNGNDNIPNSNWRAGYEFGDYGLYTFGSDKNGGTTGAYPNRLANPDLTWETSEQTNIGIDARFLDNRLSFTMDWYSKQTKDLLVEVGTNAASGFATQYQNAGTVKNTGLELSMGWRDQIGKEFKYGVNVNMAYNKNEVTEVNNANHFIEGGNDLLAQSTGRFVRMEEGHPIGYFYGYKTDGVIQNQNDLQAYLDQNCKGNAANSKQGASIKPGDLKFVDVDGNGVINDDDKTDLGNPHPDVTMGLTLSAEYKGFDFSVTTYGAFGAQVARSWRKFSDGQYENYTTEVYDYWHGEGTSNRYPLLAPGNSGQNFQAISDIYIDDADYVRIQNLTIGYDFKRIWKNCPFQQLRVYAAAQNLFTFTGYKGMDPENGRALNDKEPWVTGVDVGNYPQPRTYMVGVNVKF</sequence>
<dbReference type="Pfam" id="PF13715">
    <property type="entry name" value="CarbopepD_reg_2"/>
    <property type="match status" value="1"/>
</dbReference>
<keyword evidence="6 8" id="KW-0472">Membrane</keyword>
<keyword evidence="5 9" id="KW-0798">TonB box</keyword>
<evidence type="ECO:0000256" key="8">
    <source>
        <dbReference type="PROSITE-ProRule" id="PRU01360"/>
    </source>
</evidence>
<dbReference type="AlphaFoldDB" id="A0A173XP09"/>
<dbReference type="InterPro" id="IPR023996">
    <property type="entry name" value="TonB-dep_OMP_SusC/RagA"/>
</dbReference>
<dbReference type="FunFam" id="2.60.40.1120:FF:000003">
    <property type="entry name" value="Outer membrane protein Omp121"/>
    <property type="match status" value="1"/>
</dbReference>
<accession>A0A173XP09</accession>
<evidence type="ECO:0000256" key="7">
    <source>
        <dbReference type="ARBA" id="ARBA00023237"/>
    </source>
</evidence>
<dbReference type="Gene3D" id="2.40.170.20">
    <property type="entry name" value="TonB-dependent receptor, beta-barrel domain"/>
    <property type="match status" value="1"/>
</dbReference>
<evidence type="ECO:0000259" key="11">
    <source>
        <dbReference type="Pfam" id="PF00593"/>
    </source>
</evidence>
<dbReference type="InterPro" id="IPR037066">
    <property type="entry name" value="Plug_dom_sf"/>
</dbReference>
<dbReference type="InterPro" id="IPR023997">
    <property type="entry name" value="TonB-dep_OMP_SusC/RagA_CS"/>
</dbReference>
<keyword evidence="4 8" id="KW-0812">Transmembrane</keyword>
<dbReference type="SUPFAM" id="SSF49464">
    <property type="entry name" value="Carboxypeptidase regulatory domain-like"/>
    <property type="match status" value="1"/>
</dbReference>
<comment type="subcellular location">
    <subcellularLocation>
        <location evidence="1 8">Cell outer membrane</location>
        <topology evidence="1 8">Multi-pass membrane protein</topology>
    </subcellularLocation>
</comment>
<keyword evidence="7 8" id="KW-0998">Cell outer membrane</keyword>
<protein>
    <submittedName>
        <fullName evidence="13">TonB-dependent receptor</fullName>
    </submittedName>
</protein>
<dbReference type="Proteomes" id="UP000095419">
    <property type="component" value="Unassembled WGS sequence"/>
</dbReference>
<dbReference type="InterPro" id="IPR000531">
    <property type="entry name" value="Beta-barrel_TonB"/>
</dbReference>
<dbReference type="NCBIfam" id="TIGR04056">
    <property type="entry name" value="OMP_RagA_SusC"/>
    <property type="match status" value="1"/>
</dbReference>
<organism evidence="13 14">
    <name type="scientific">Bacteroides uniformis</name>
    <dbReference type="NCBI Taxonomy" id="820"/>
    <lineage>
        <taxon>Bacteria</taxon>
        <taxon>Pseudomonadati</taxon>
        <taxon>Bacteroidota</taxon>
        <taxon>Bacteroidia</taxon>
        <taxon>Bacteroidales</taxon>
        <taxon>Bacteroidaceae</taxon>
        <taxon>Bacteroides</taxon>
    </lineage>
</organism>
<dbReference type="Gene3D" id="2.170.130.10">
    <property type="entry name" value="TonB-dependent receptor, plug domain"/>
    <property type="match status" value="1"/>
</dbReference>
<dbReference type="InterPro" id="IPR012910">
    <property type="entry name" value="Plug_dom"/>
</dbReference>
<evidence type="ECO:0000256" key="9">
    <source>
        <dbReference type="RuleBase" id="RU003357"/>
    </source>
</evidence>
<evidence type="ECO:0000256" key="2">
    <source>
        <dbReference type="ARBA" id="ARBA00022448"/>
    </source>
</evidence>
<dbReference type="Pfam" id="PF00593">
    <property type="entry name" value="TonB_dep_Rec_b-barrel"/>
    <property type="match status" value="1"/>
</dbReference>
<keyword evidence="3 8" id="KW-1134">Transmembrane beta strand</keyword>
<keyword evidence="10" id="KW-0732">Signal</keyword>
<evidence type="ECO:0000256" key="1">
    <source>
        <dbReference type="ARBA" id="ARBA00004571"/>
    </source>
</evidence>
<dbReference type="EMBL" id="CYZF01000001">
    <property type="protein sequence ID" value="CUN53303.1"/>
    <property type="molecule type" value="Genomic_DNA"/>
</dbReference>
<dbReference type="InterPro" id="IPR039426">
    <property type="entry name" value="TonB-dep_rcpt-like"/>
</dbReference>
<evidence type="ECO:0000259" key="12">
    <source>
        <dbReference type="Pfam" id="PF07715"/>
    </source>
</evidence>
<evidence type="ECO:0000256" key="6">
    <source>
        <dbReference type="ARBA" id="ARBA00023136"/>
    </source>
</evidence>
<keyword evidence="13" id="KW-0675">Receptor</keyword>
<feature type="domain" description="TonB-dependent receptor plug" evidence="12">
    <location>
        <begin position="148"/>
        <end position="250"/>
    </location>
</feature>
<evidence type="ECO:0000256" key="10">
    <source>
        <dbReference type="SAM" id="SignalP"/>
    </source>
</evidence>
<reference evidence="13 14" key="1">
    <citation type="submission" date="2015-09" db="EMBL/GenBank/DDBJ databases">
        <authorList>
            <consortium name="Pathogen Informatics"/>
        </authorList>
    </citation>
    <scope>NUCLEOTIDE SEQUENCE [LARGE SCALE GENOMIC DNA]</scope>
    <source>
        <strain evidence="13 14">2789STDY5608791</strain>
    </source>
</reference>
<feature type="chain" id="PRO_5008015556" evidence="10">
    <location>
        <begin position="44"/>
        <end position="1097"/>
    </location>
</feature>
<dbReference type="SUPFAM" id="SSF56935">
    <property type="entry name" value="Porins"/>
    <property type="match status" value="1"/>
</dbReference>
<evidence type="ECO:0000313" key="14">
    <source>
        <dbReference type="Proteomes" id="UP000095419"/>
    </source>
</evidence>
<evidence type="ECO:0000256" key="3">
    <source>
        <dbReference type="ARBA" id="ARBA00022452"/>
    </source>
</evidence>
<dbReference type="PROSITE" id="PS52016">
    <property type="entry name" value="TONB_DEPENDENT_REC_3"/>
    <property type="match status" value="1"/>
</dbReference>
<evidence type="ECO:0000313" key="13">
    <source>
        <dbReference type="EMBL" id="CUN53303.1"/>
    </source>
</evidence>
<keyword evidence="2 8" id="KW-0813">Transport</keyword>
<dbReference type="GO" id="GO:0009279">
    <property type="term" value="C:cell outer membrane"/>
    <property type="evidence" value="ECO:0007669"/>
    <property type="project" value="UniProtKB-SubCell"/>
</dbReference>
<evidence type="ECO:0000256" key="5">
    <source>
        <dbReference type="ARBA" id="ARBA00023077"/>
    </source>
</evidence>
<dbReference type="InterPro" id="IPR008969">
    <property type="entry name" value="CarboxyPept-like_regulatory"/>
</dbReference>
<dbReference type="Gene3D" id="2.60.40.1120">
    <property type="entry name" value="Carboxypeptidase-like, regulatory domain"/>
    <property type="match status" value="1"/>
</dbReference>
<feature type="signal peptide" evidence="10">
    <location>
        <begin position="1"/>
        <end position="43"/>
    </location>
</feature>